<keyword evidence="5" id="KW-1015">Disulfide bond</keyword>
<dbReference type="EMBL" id="QNGE01001151">
    <property type="protein sequence ID" value="KAA3678300.1"/>
    <property type="molecule type" value="Genomic_DNA"/>
</dbReference>
<feature type="domain" description="Glycosyl transferase 64" evidence="7">
    <location>
        <begin position="684"/>
        <end position="780"/>
    </location>
</feature>
<reference evidence="8 9" key="1">
    <citation type="journal article" date="2019" name="Gigascience">
        <title>Whole-genome sequence of the oriental lung fluke Paragonimus westermani.</title>
        <authorList>
            <person name="Oey H."/>
            <person name="Zakrzewski M."/>
            <person name="Narain K."/>
            <person name="Devi K.R."/>
            <person name="Agatsuma T."/>
            <person name="Nawaratna S."/>
            <person name="Gobert G.N."/>
            <person name="Jones M.K."/>
            <person name="Ragan M.A."/>
            <person name="McManus D.P."/>
            <person name="Krause L."/>
        </authorList>
    </citation>
    <scope>NUCLEOTIDE SEQUENCE [LARGE SCALE GENOMIC DNA]</scope>
    <source>
        <strain evidence="8 9">IND2009</strain>
    </source>
</reference>
<comment type="subcellular location">
    <subcellularLocation>
        <location evidence="1">Endoplasmic reticulum membrane</location>
        <topology evidence="1">Single-pass type II membrane protein</topology>
    </subcellularLocation>
</comment>
<dbReference type="PANTHER" id="PTHR48261">
    <property type="entry name" value="ACETYLGLUCOSAMINYLTRANSFERASE"/>
    <property type="match status" value="1"/>
</dbReference>
<accession>A0A5J4NT14</accession>
<evidence type="ECO:0000313" key="9">
    <source>
        <dbReference type="Proteomes" id="UP000324629"/>
    </source>
</evidence>
<dbReference type="InterPro" id="IPR029044">
    <property type="entry name" value="Nucleotide-diphossugar_trans"/>
</dbReference>
<evidence type="ECO:0000256" key="2">
    <source>
        <dbReference type="ARBA" id="ARBA00010271"/>
    </source>
</evidence>
<feature type="transmembrane region" description="Helical" evidence="6">
    <location>
        <begin position="785"/>
        <end position="806"/>
    </location>
</feature>
<dbReference type="Proteomes" id="UP000324629">
    <property type="component" value="Unassembled WGS sequence"/>
</dbReference>
<proteinExistence type="inferred from homology"/>
<keyword evidence="6" id="KW-0812">Transmembrane</keyword>
<keyword evidence="8" id="KW-0328">Glycosyltransferase</keyword>
<organism evidence="8 9">
    <name type="scientific">Paragonimus westermani</name>
    <dbReference type="NCBI Taxonomy" id="34504"/>
    <lineage>
        <taxon>Eukaryota</taxon>
        <taxon>Metazoa</taxon>
        <taxon>Spiralia</taxon>
        <taxon>Lophotrochozoa</taxon>
        <taxon>Platyhelminthes</taxon>
        <taxon>Trematoda</taxon>
        <taxon>Digenea</taxon>
        <taxon>Plagiorchiida</taxon>
        <taxon>Troglotremata</taxon>
        <taxon>Troglotrematidae</taxon>
        <taxon>Paragonimus</taxon>
    </lineage>
</organism>
<feature type="transmembrane region" description="Helical" evidence="6">
    <location>
        <begin position="12"/>
        <end position="33"/>
    </location>
</feature>
<protein>
    <submittedName>
        <fullName evidence="8">Alpha-1,4-N-acetylglucosaminyltransferase EXTL3</fullName>
    </submittedName>
</protein>
<keyword evidence="9" id="KW-1185">Reference proteome</keyword>
<dbReference type="GO" id="GO:1901135">
    <property type="term" value="P:carbohydrate derivative metabolic process"/>
    <property type="evidence" value="ECO:0007669"/>
    <property type="project" value="UniProtKB-ARBA"/>
</dbReference>
<keyword evidence="4 6" id="KW-0472">Membrane</keyword>
<comment type="similarity">
    <text evidence="2">Belongs to the glycosyltransferase 47 family.</text>
</comment>
<keyword evidence="6" id="KW-1133">Transmembrane helix</keyword>
<comment type="caution">
    <text evidence="8">The sequence shown here is derived from an EMBL/GenBank/DDBJ whole genome shotgun (WGS) entry which is preliminary data.</text>
</comment>
<dbReference type="AlphaFoldDB" id="A0A5J4NT14"/>
<dbReference type="SUPFAM" id="SSF53448">
    <property type="entry name" value="Nucleotide-diphospho-sugar transferases"/>
    <property type="match status" value="1"/>
</dbReference>
<evidence type="ECO:0000256" key="6">
    <source>
        <dbReference type="SAM" id="Phobius"/>
    </source>
</evidence>
<dbReference type="InterPro" id="IPR015338">
    <property type="entry name" value="GT64_dom"/>
</dbReference>
<evidence type="ECO:0000313" key="8">
    <source>
        <dbReference type="EMBL" id="KAA3678300.1"/>
    </source>
</evidence>
<evidence type="ECO:0000256" key="3">
    <source>
        <dbReference type="ARBA" id="ARBA00022679"/>
    </source>
</evidence>
<evidence type="ECO:0000256" key="1">
    <source>
        <dbReference type="ARBA" id="ARBA00004648"/>
    </source>
</evidence>
<dbReference type="GO" id="GO:0005789">
    <property type="term" value="C:endoplasmic reticulum membrane"/>
    <property type="evidence" value="ECO:0007669"/>
    <property type="project" value="UniProtKB-SubCell"/>
</dbReference>
<evidence type="ECO:0000259" key="7">
    <source>
        <dbReference type="Pfam" id="PF09258"/>
    </source>
</evidence>
<gene>
    <name evidence="8" type="ORF">DEA37_0006929</name>
</gene>
<dbReference type="Gene3D" id="3.90.550.10">
    <property type="entry name" value="Spore Coat Polysaccharide Biosynthesis Protein SpsA, Chain A"/>
    <property type="match status" value="2"/>
</dbReference>
<sequence>MWALAIFRPWGRFLGCTLFFTTILLFLNTRLYLYSRPNNPVSGTLKPEQCNIEGYSPRTELNEHGHVQLSGSNLPFLIDELLRINHSVRNELVELDQRRRDLLASVSSVQTQLEHVRSLLFEHSKQFLRLRASISSHEYQLSELTDDSIRYLHQWPTLGLEFQQRSTTIPKNREQSIISPHQCTVESCLNWKRCPLGSFLKFCLAESNLSEDSLERTLQYTLTHSSHYVPNCETVETSACLKVAIGLKGALQCLNQIEFFNAPTCLVLLLDSQNMTDLHRKLSNLPSLSRIIFAAPSYPQNFFRPHFDFIFPVKLNSLFDDPQHLIRKLGFPLIPGRRSILLATSVGRLKSGSVGRFAQFDAIFVEQLLKFSNSSHYPQLADLFQLHLYQTSSESLTCWPNRLRMAYPNHWFTEFEWFPCQNVLSILRNATFGLVLDTWSGSERPDSVTLGWQLQLLACLSSGAIPIVFGHPMFPLNEAITHAQWSRAVLRLPRPRVNELPYILQSVPESHLVEMRRQGRFLYQRYFKDDAVRIASLFLAVSRRLGFPQPPAPEWVSIPAFRSGHFEPDNLYQVSREATFQTDLDDFLGPVGPQQSSTRFPDNYTGPGGAAHMAVVSSTVDADIIINPFWTYPSVPWGAFLPSDAAFSSYAHTNRGLRPINHSINFAGYEFNMHLGGMHPYEQFTIVMLTYNRFEVACQTLEGLLNLPYLHSIVVVWNHPVAPSIFLSWPQLHVPIKVVHANNNSLNNRFRPYDLIVTDAVLSVDDDVQLRHDEIVFGFRFLCPLISLLSLALLVFGVNIAISSLVSRPVLISGIRLRANGTIIRITHANFPWYSLVPPSSISQLTDDLFCYLLLLQYYAFAYTLEMPLAIRQMVDDQMNCEDLAMNFLVAHLTRKPPLKATIHWTFNCPTCDNLALHDQPEHYHKRSVCLNWLTQFYGYNPLVYSQYRADSLLFKTRIPPTKQKCYKFI</sequence>
<evidence type="ECO:0000256" key="5">
    <source>
        <dbReference type="ARBA" id="ARBA00023157"/>
    </source>
</evidence>
<dbReference type="InterPro" id="IPR004263">
    <property type="entry name" value="Exostosin"/>
</dbReference>
<keyword evidence="3 8" id="KW-0808">Transferase</keyword>
<name>A0A5J4NT14_9TREM</name>
<feature type="domain" description="Glycosyl transferase 64" evidence="7">
    <location>
        <begin position="855"/>
        <end position="955"/>
    </location>
</feature>
<dbReference type="GO" id="GO:0016757">
    <property type="term" value="F:glycosyltransferase activity"/>
    <property type="evidence" value="ECO:0007669"/>
    <property type="project" value="UniProtKB-KW"/>
</dbReference>
<evidence type="ECO:0000256" key="4">
    <source>
        <dbReference type="ARBA" id="ARBA00023136"/>
    </source>
</evidence>
<dbReference type="PANTHER" id="PTHR48261:SF4">
    <property type="entry name" value="EXOSTOSIN LIKE GLYCOSYLTRANSFERASE 3"/>
    <property type="match status" value="1"/>
</dbReference>
<dbReference type="Pfam" id="PF09258">
    <property type="entry name" value="Glyco_transf_64"/>
    <property type="match status" value="2"/>
</dbReference>